<dbReference type="SUPFAM" id="SSF55729">
    <property type="entry name" value="Acyl-CoA N-acyltransferases (Nat)"/>
    <property type="match status" value="1"/>
</dbReference>
<name>A0A1X7LPV5_9BACL</name>
<dbReference type="STRING" id="1852522.SAMN06295960_4060"/>
<dbReference type="InterPro" id="IPR000182">
    <property type="entry name" value="GNAT_dom"/>
</dbReference>
<dbReference type="RefSeq" id="WP_085497334.1">
    <property type="nucleotide sequence ID" value="NZ_FXAZ01000006.1"/>
</dbReference>
<dbReference type="PROSITE" id="PS51186">
    <property type="entry name" value="GNAT"/>
    <property type="match status" value="1"/>
</dbReference>
<sequence>MNFHVEPMQETHAALICAWHYEPPYQIYSFLPWEHMKALEVEFGDSEIRRSQYAVIMSDQHTLEGFAQFFPMEGVTRLGLGMNPARMGQGYGALFVQAIVGEALQRTPHHEIDLEVLTWNERAIHIYKKVGFEITDTYERPTPTGTGQFHCMVYRPHSR</sequence>
<dbReference type="AlphaFoldDB" id="A0A1X7LPV5"/>
<dbReference type="EMBL" id="FXAZ01000006">
    <property type="protein sequence ID" value="SMG55946.1"/>
    <property type="molecule type" value="Genomic_DNA"/>
</dbReference>
<dbReference type="Gene3D" id="3.40.630.30">
    <property type="match status" value="1"/>
</dbReference>
<reference evidence="2 3" key="1">
    <citation type="submission" date="2017-04" db="EMBL/GenBank/DDBJ databases">
        <authorList>
            <person name="Afonso C.L."/>
            <person name="Miller P.J."/>
            <person name="Scott M.A."/>
            <person name="Spackman E."/>
            <person name="Goraichik I."/>
            <person name="Dimitrov K.M."/>
            <person name="Suarez D.L."/>
            <person name="Swayne D.E."/>
        </authorList>
    </citation>
    <scope>NUCLEOTIDE SEQUENCE [LARGE SCALE GENOMIC DNA]</scope>
    <source>
        <strain evidence="2 3">11</strain>
    </source>
</reference>
<evidence type="ECO:0000259" key="1">
    <source>
        <dbReference type="PROSITE" id="PS51186"/>
    </source>
</evidence>
<feature type="domain" description="N-acetyltransferase" evidence="1">
    <location>
        <begin position="3"/>
        <end position="159"/>
    </location>
</feature>
<keyword evidence="2" id="KW-0808">Transferase</keyword>
<dbReference type="GO" id="GO:0016747">
    <property type="term" value="F:acyltransferase activity, transferring groups other than amino-acyl groups"/>
    <property type="evidence" value="ECO:0007669"/>
    <property type="project" value="InterPro"/>
</dbReference>
<accession>A0A1X7LPV5</accession>
<evidence type="ECO:0000313" key="3">
    <source>
        <dbReference type="Proteomes" id="UP000193834"/>
    </source>
</evidence>
<gene>
    <name evidence="2" type="ORF">SAMN06295960_4060</name>
</gene>
<proteinExistence type="predicted"/>
<evidence type="ECO:0000313" key="2">
    <source>
        <dbReference type="EMBL" id="SMG55946.1"/>
    </source>
</evidence>
<protein>
    <submittedName>
        <fullName evidence="2">Protein N-acetyltransferase, RimJ/RimL family</fullName>
    </submittedName>
</protein>
<organism evidence="2 3">
    <name type="scientific">Paenibacillus aquistagni</name>
    <dbReference type="NCBI Taxonomy" id="1852522"/>
    <lineage>
        <taxon>Bacteria</taxon>
        <taxon>Bacillati</taxon>
        <taxon>Bacillota</taxon>
        <taxon>Bacilli</taxon>
        <taxon>Bacillales</taxon>
        <taxon>Paenibacillaceae</taxon>
        <taxon>Paenibacillus</taxon>
    </lineage>
</organism>
<dbReference type="InterPro" id="IPR016181">
    <property type="entry name" value="Acyl_CoA_acyltransferase"/>
</dbReference>
<dbReference type="OrthoDB" id="423921at2"/>
<dbReference type="Pfam" id="PF00583">
    <property type="entry name" value="Acetyltransf_1"/>
    <property type="match status" value="1"/>
</dbReference>
<keyword evidence="3" id="KW-1185">Reference proteome</keyword>
<dbReference type="Proteomes" id="UP000193834">
    <property type="component" value="Unassembled WGS sequence"/>
</dbReference>